<keyword evidence="2" id="KW-0418">Kinase</keyword>
<dbReference type="PANTHER" id="PTHR34383:SF3">
    <property type="entry name" value="POLYPHOSPHATE:AMP PHOSPHOTRANSFERASE"/>
    <property type="match status" value="1"/>
</dbReference>
<proteinExistence type="predicted"/>
<evidence type="ECO:0000256" key="2">
    <source>
        <dbReference type="ARBA" id="ARBA00022777"/>
    </source>
</evidence>
<dbReference type="Proteomes" id="UP000077271">
    <property type="component" value="Unassembled WGS sequence"/>
</dbReference>
<dbReference type="SUPFAM" id="SSF52540">
    <property type="entry name" value="P-loop containing nucleoside triphosphate hydrolases"/>
    <property type="match status" value="1"/>
</dbReference>
<evidence type="ECO:0000313" key="6">
    <source>
        <dbReference type="Proteomes" id="UP000077271"/>
    </source>
</evidence>
<dbReference type="PANTHER" id="PTHR34383">
    <property type="entry name" value="POLYPHOSPHATE:AMP PHOSPHOTRANSFERASE-RELATED"/>
    <property type="match status" value="1"/>
</dbReference>
<gene>
    <name evidence="5" type="ORF">AWH48_11205</name>
</gene>
<keyword evidence="1 5" id="KW-0808">Transferase</keyword>
<evidence type="ECO:0000313" key="5">
    <source>
        <dbReference type="EMBL" id="OAH53837.1"/>
    </source>
</evidence>
<dbReference type="InterPro" id="IPR016898">
    <property type="entry name" value="Polyphosphate_phosphotransfera"/>
</dbReference>
<dbReference type="PIRSF" id="PIRSF028756">
    <property type="entry name" value="PPK2_prd"/>
    <property type="match status" value="1"/>
</dbReference>
<comment type="caution">
    <text evidence="5">The sequence shown here is derived from an EMBL/GenBank/DDBJ whole genome shotgun (WGS) entry which is preliminary data.</text>
</comment>
<dbReference type="Gene3D" id="3.40.50.300">
    <property type="entry name" value="P-loop containing nucleotide triphosphate hydrolases"/>
    <property type="match status" value="1"/>
</dbReference>
<dbReference type="RefSeq" id="WP_018392424.1">
    <property type="nucleotide sequence ID" value="NZ_LQWZ01000035.1"/>
</dbReference>
<accession>A0A177KL49</accession>
<dbReference type="AlphaFoldDB" id="A0A177KL49"/>
<feature type="domain" description="Polyphosphate kinase-2-related" evidence="4">
    <location>
        <begin position="17"/>
        <end position="237"/>
    </location>
</feature>
<dbReference type="EMBL" id="LQWZ01000035">
    <property type="protein sequence ID" value="OAH53837.1"/>
    <property type="molecule type" value="Genomic_DNA"/>
</dbReference>
<name>A0A177KL49_9BACI</name>
<dbReference type="InterPro" id="IPR027417">
    <property type="entry name" value="P-loop_NTPase"/>
</dbReference>
<organism evidence="5 6">
    <name type="scientific">Domibacillus aminovorans</name>
    <dbReference type="NCBI Taxonomy" id="29332"/>
    <lineage>
        <taxon>Bacteria</taxon>
        <taxon>Bacillati</taxon>
        <taxon>Bacillota</taxon>
        <taxon>Bacilli</taxon>
        <taxon>Bacillales</taxon>
        <taxon>Bacillaceae</taxon>
        <taxon>Domibacillus</taxon>
    </lineage>
</organism>
<dbReference type="InterPro" id="IPR022488">
    <property type="entry name" value="PPK2-related"/>
</dbReference>
<dbReference type="OrthoDB" id="9775224at2"/>
<sequence length="253" mass="30629">MEVKLNKLKQDKHIDAKKEYQAELEKYQRRLLSLQQLLFREKISLIVIMEGMDAAGKGGAIRRMTAKLDPRGIAVHPISAPAPHEMRYHYMQRFWRKIPQYGQLTIFDRSWYGRVLVERIEGFAEKEEWKRAYDEINGFEKLITDDRYIMMKFWLQISKDEQLKRFEKRQNNPLKRWKITDEDWRNRNKWDSYIEAAEEMLRRTHHDYAPWHVIEGNDKKYARVAILRKTVEHIEKYLTKKGILLPEYALFNA</sequence>
<keyword evidence="3" id="KW-0175">Coiled coil</keyword>
<reference evidence="5 6" key="1">
    <citation type="submission" date="2016-01" db="EMBL/GenBank/DDBJ databases">
        <title>Investigation of taxonomic status of Bacillus aminovorans.</title>
        <authorList>
            <person name="Verma A."/>
            <person name="Pal Y."/>
            <person name="Krishnamurthi S."/>
        </authorList>
    </citation>
    <scope>NUCLEOTIDE SEQUENCE [LARGE SCALE GENOMIC DNA]</scope>
    <source>
        <strain evidence="5 6">DSM 4337</strain>
    </source>
</reference>
<dbReference type="GO" id="GO:0008976">
    <property type="term" value="F:polyphosphate kinase activity"/>
    <property type="evidence" value="ECO:0007669"/>
    <property type="project" value="InterPro"/>
</dbReference>
<feature type="coiled-coil region" evidence="3">
    <location>
        <begin position="10"/>
        <end position="37"/>
    </location>
</feature>
<protein>
    <submittedName>
        <fullName evidence="5">UDP-galactose-lipid carrier transferase</fullName>
    </submittedName>
</protein>
<evidence type="ECO:0000256" key="1">
    <source>
        <dbReference type="ARBA" id="ARBA00022679"/>
    </source>
</evidence>
<dbReference type="Pfam" id="PF03976">
    <property type="entry name" value="PPK2"/>
    <property type="match status" value="1"/>
</dbReference>
<evidence type="ECO:0000259" key="4">
    <source>
        <dbReference type="Pfam" id="PF03976"/>
    </source>
</evidence>
<evidence type="ECO:0000256" key="3">
    <source>
        <dbReference type="SAM" id="Coils"/>
    </source>
</evidence>